<evidence type="ECO:0000313" key="1">
    <source>
        <dbReference type="EMBL" id="QHS48780.1"/>
    </source>
</evidence>
<sequence>MTFFNVIYFVAHFAERVTYYLFPRTRAGEWLMWFADDAKVLRRVASELALAEACHRRAHRPGAEEFVEHMLYYAALAIGERKYYGLQERWPSSVLRRLTDVGSWIDNDLWESGVYNGYSDVEDREDSVDYPEYIELLY</sequence>
<proteinExistence type="predicted"/>
<dbReference type="EMBL" id="CP048109">
    <property type="protein sequence ID" value="QHS49723.1"/>
    <property type="molecule type" value="Genomic_DNA"/>
</dbReference>
<reference evidence="2 3" key="1">
    <citation type="submission" date="2020-01" db="EMBL/GenBank/DDBJ databases">
        <title>Bactrocera dorsalis gut bacteria genome.</title>
        <authorList>
            <person name="Zhang H."/>
            <person name="Cai Z."/>
        </authorList>
    </citation>
    <scope>NUCLEOTIDE SEQUENCE [LARGE SCALE GENOMIC DNA]</scope>
    <source>
        <strain evidence="2 3">BD177</strain>
        <plasmid evidence="2 3">unnamed1</plasmid>
    </source>
</reference>
<protein>
    <submittedName>
        <fullName evidence="2">Uncharacterized protein</fullName>
    </submittedName>
</protein>
<name>A0A6P1V4T7_9ENTR</name>
<geneLocation type="plasmid" evidence="2">
    <name>unnamed1</name>
</geneLocation>
<gene>
    <name evidence="1" type="ORF">GW952_25750</name>
    <name evidence="2" type="ORF">GW952_29235</name>
</gene>
<dbReference type="Proteomes" id="UP000464389">
    <property type="component" value="Chromosome"/>
</dbReference>
<evidence type="ECO:0000313" key="2">
    <source>
        <dbReference type="EMBL" id="QHS49723.1"/>
    </source>
</evidence>
<dbReference type="EMBL" id="CP048108">
    <property type="protein sequence ID" value="QHS48780.1"/>
    <property type="molecule type" value="Genomic_DNA"/>
</dbReference>
<dbReference type="Proteomes" id="UP000464389">
    <property type="component" value="Plasmid unnamed1"/>
</dbReference>
<organism evidence="2 3">
    <name type="scientific">Klebsiella michiganensis</name>
    <dbReference type="NCBI Taxonomy" id="1134687"/>
    <lineage>
        <taxon>Bacteria</taxon>
        <taxon>Pseudomonadati</taxon>
        <taxon>Pseudomonadota</taxon>
        <taxon>Gammaproteobacteria</taxon>
        <taxon>Enterobacterales</taxon>
        <taxon>Enterobacteriaceae</taxon>
        <taxon>Klebsiella/Raoultella group</taxon>
        <taxon>Klebsiella</taxon>
    </lineage>
</organism>
<keyword evidence="2" id="KW-0614">Plasmid</keyword>
<accession>A0A6P1V4T7</accession>
<dbReference type="RefSeq" id="WP_162122464.1">
    <property type="nucleotide sequence ID" value="NZ_CP048108.1"/>
</dbReference>
<evidence type="ECO:0000313" key="3">
    <source>
        <dbReference type="Proteomes" id="UP000464389"/>
    </source>
</evidence>
<dbReference type="AlphaFoldDB" id="A0A6P1V4T7"/>